<organism evidence="2 3">
    <name type="scientific">Limnobacter litoralis</name>
    <dbReference type="NCBI Taxonomy" id="481366"/>
    <lineage>
        <taxon>Bacteria</taxon>
        <taxon>Pseudomonadati</taxon>
        <taxon>Pseudomonadota</taxon>
        <taxon>Betaproteobacteria</taxon>
        <taxon>Burkholderiales</taxon>
        <taxon>Burkholderiaceae</taxon>
        <taxon>Limnobacter</taxon>
    </lineage>
</organism>
<dbReference type="InterPro" id="IPR016181">
    <property type="entry name" value="Acyl_CoA_acyltransferase"/>
</dbReference>
<protein>
    <submittedName>
        <fullName evidence="2">Acetyltransferase</fullName>
    </submittedName>
</protein>
<evidence type="ECO:0000259" key="1">
    <source>
        <dbReference type="PROSITE" id="PS51186"/>
    </source>
</evidence>
<dbReference type="PANTHER" id="PTHR13355">
    <property type="entry name" value="GLUCOSAMINE 6-PHOSPHATE N-ACETYLTRANSFERASE"/>
    <property type="match status" value="1"/>
</dbReference>
<evidence type="ECO:0000313" key="3">
    <source>
        <dbReference type="Proteomes" id="UP001156664"/>
    </source>
</evidence>
<reference evidence="3" key="1">
    <citation type="journal article" date="2019" name="Int. J. Syst. Evol. Microbiol.">
        <title>The Global Catalogue of Microorganisms (GCM) 10K type strain sequencing project: providing services to taxonomists for standard genome sequencing and annotation.</title>
        <authorList>
            <consortium name="The Broad Institute Genomics Platform"/>
            <consortium name="The Broad Institute Genome Sequencing Center for Infectious Disease"/>
            <person name="Wu L."/>
            <person name="Ma J."/>
        </authorList>
    </citation>
    <scope>NUCLEOTIDE SEQUENCE [LARGE SCALE GENOMIC DNA]</scope>
    <source>
        <strain evidence="3">NBRC 105857</strain>
    </source>
</reference>
<dbReference type="Proteomes" id="UP001156664">
    <property type="component" value="Unassembled WGS sequence"/>
</dbReference>
<dbReference type="CDD" id="cd04301">
    <property type="entry name" value="NAT_SF"/>
    <property type="match status" value="1"/>
</dbReference>
<dbReference type="InterPro" id="IPR000182">
    <property type="entry name" value="GNAT_dom"/>
</dbReference>
<proteinExistence type="predicted"/>
<dbReference type="PROSITE" id="PS51186">
    <property type="entry name" value="GNAT"/>
    <property type="match status" value="1"/>
</dbReference>
<dbReference type="InterPro" id="IPR039143">
    <property type="entry name" value="GNPNAT1-like"/>
</dbReference>
<comment type="caution">
    <text evidence="2">The sequence shown here is derived from an EMBL/GenBank/DDBJ whole genome shotgun (WGS) entry which is preliminary data.</text>
</comment>
<dbReference type="SUPFAM" id="SSF55729">
    <property type="entry name" value="Acyl-CoA N-acyltransferases (Nat)"/>
    <property type="match status" value="1"/>
</dbReference>
<sequence>MQEQGIDESEEWDEADATAVHAIAWLNDQAVGTGRLLVDGKIGRMAVHKNYRGKGVGAAILNTLIELARQQGHDRVTLSAQAAAIGFYEHWGFVPVGPAHEEVGIAHQWMCLELN</sequence>
<evidence type="ECO:0000313" key="2">
    <source>
        <dbReference type="EMBL" id="GLR25399.1"/>
    </source>
</evidence>
<gene>
    <name evidence="2" type="ORF">GCM10007875_04870</name>
</gene>
<keyword evidence="3" id="KW-1185">Reference proteome</keyword>
<dbReference type="EMBL" id="BSOJ01000006">
    <property type="protein sequence ID" value="GLR25399.1"/>
    <property type="molecule type" value="Genomic_DNA"/>
</dbReference>
<feature type="domain" description="N-acetyltransferase" evidence="1">
    <location>
        <begin position="1"/>
        <end position="115"/>
    </location>
</feature>
<accession>A0ABQ5YRB6</accession>
<name>A0ABQ5YRB6_9BURK</name>
<dbReference type="Pfam" id="PF13673">
    <property type="entry name" value="Acetyltransf_10"/>
    <property type="match status" value="1"/>
</dbReference>
<dbReference type="Gene3D" id="3.40.630.30">
    <property type="match status" value="1"/>
</dbReference>